<dbReference type="OrthoDB" id="8678477at2"/>
<dbReference type="KEGG" id="vbo:CKY39_16950"/>
<dbReference type="Pfam" id="PF03401">
    <property type="entry name" value="TctC"/>
    <property type="match status" value="1"/>
</dbReference>
<dbReference type="CDD" id="cd07012">
    <property type="entry name" value="PBP2_Bug_TTT"/>
    <property type="match status" value="1"/>
</dbReference>
<sequence>MTLTTTSLFRSALLLGCGLMLAAAGPARADGFPAKPVNLMVPYPAGGPSDATARIFTVPLGKALGQQVVVENLGGVSGAMAAQKVLAAPADGYYLFQGSPNEIILAPLANAAVKLKAEDFRMVHPVAEAVMVFVARKDLPANSVDELIALARKSPDKPLSYGSVGIGSLYHLILEKVQLDTGVKLMHAPYKGNAPLLQDIGGGQVDFAVLVYSAAMGALADQGRLKILGQLGGQRSELLKNVPTASEGKELKNVNYKTWSGFFVRKNTPEDVVQKLHQAVGAALKETSVREQLAAQTQLASPQTTLAESAKFYEAETARYRDIAKSIRLEPQ</sequence>
<name>A0A1E7U9K4_9BURK</name>
<dbReference type="InterPro" id="IPR005064">
    <property type="entry name" value="BUG"/>
</dbReference>
<gene>
    <name evidence="2" type="ORF">CKY39_16950</name>
</gene>
<organism evidence="2 3">
    <name type="scientific">Variovorax boronicumulans</name>
    <dbReference type="NCBI Taxonomy" id="436515"/>
    <lineage>
        <taxon>Bacteria</taxon>
        <taxon>Pseudomonadati</taxon>
        <taxon>Pseudomonadota</taxon>
        <taxon>Betaproteobacteria</taxon>
        <taxon>Burkholderiales</taxon>
        <taxon>Comamonadaceae</taxon>
        <taxon>Variovorax</taxon>
    </lineage>
</organism>
<dbReference type="Proteomes" id="UP000217154">
    <property type="component" value="Chromosome"/>
</dbReference>
<dbReference type="STRING" id="436515.GCA_001752345_03113"/>
<dbReference type="AlphaFoldDB" id="A0A1E7U9K4"/>
<accession>A0A1E7U9K4</accession>
<dbReference type="RefSeq" id="WP_062472854.1">
    <property type="nucleotide sequence ID" value="NZ_BKDH01000001.1"/>
</dbReference>
<dbReference type="PANTHER" id="PTHR42928">
    <property type="entry name" value="TRICARBOXYLATE-BINDING PROTEIN"/>
    <property type="match status" value="1"/>
</dbReference>
<protein>
    <submittedName>
        <fullName evidence="2">Tripartite tricarboxylate transporter substrate binding protein</fullName>
    </submittedName>
</protein>
<evidence type="ECO:0000256" key="1">
    <source>
        <dbReference type="ARBA" id="ARBA00006987"/>
    </source>
</evidence>
<dbReference type="GeneID" id="82268440"/>
<reference evidence="2 3" key="1">
    <citation type="submission" date="2017-09" db="EMBL/GenBank/DDBJ databases">
        <title>The diverse metabolic capabilities of V. boronicumulans make it an excellent choice for continued studies on novel biodegradation.</title>
        <authorList>
            <person name="Sun S."/>
        </authorList>
    </citation>
    <scope>NUCLEOTIDE SEQUENCE [LARGE SCALE GENOMIC DNA]</scope>
    <source>
        <strain evidence="2 3">J1</strain>
    </source>
</reference>
<dbReference type="Gene3D" id="3.40.190.150">
    <property type="entry name" value="Bordetella uptake gene, domain 1"/>
    <property type="match status" value="1"/>
</dbReference>
<evidence type="ECO:0000313" key="2">
    <source>
        <dbReference type="EMBL" id="ATA54705.1"/>
    </source>
</evidence>
<proteinExistence type="inferred from homology"/>
<dbReference type="PANTHER" id="PTHR42928:SF5">
    <property type="entry name" value="BLR1237 PROTEIN"/>
    <property type="match status" value="1"/>
</dbReference>
<dbReference type="EMBL" id="CP023284">
    <property type="protein sequence ID" value="ATA54705.1"/>
    <property type="molecule type" value="Genomic_DNA"/>
</dbReference>
<evidence type="ECO:0000313" key="3">
    <source>
        <dbReference type="Proteomes" id="UP000217154"/>
    </source>
</evidence>
<dbReference type="SUPFAM" id="SSF53850">
    <property type="entry name" value="Periplasmic binding protein-like II"/>
    <property type="match status" value="1"/>
</dbReference>
<dbReference type="InterPro" id="IPR042100">
    <property type="entry name" value="Bug_dom1"/>
</dbReference>
<dbReference type="Gene3D" id="3.40.190.10">
    <property type="entry name" value="Periplasmic binding protein-like II"/>
    <property type="match status" value="1"/>
</dbReference>
<comment type="similarity">
    <text evidence="1">Belongs to the UPF0065 (bug) family.</text>
</comment>
<dbReference type="PIRSF" id="PIRSF017082">
    <property type="entry name" value="YflP"/>
    <property type="match status" value="1"/>
</dbReference>